<feature type="domain" description="DUF4440" evidence="1">
    <location>
        <begin position="7"/>
        <end position="113"/>
    </location>
</feature>
<sequence length="122" mass="13841">MELKQEIIKCEETLLEAMRTADLATLDKLISDDLIFNVPDGSMITKQMDLDAYKSGNMVLETMDCVDREIQVSGDTAVVSTQVFMKGYFMQQPMEGRTRFFRTWKKVDGNWQIIGGASIFIG</sequence>
<dbReference type="OrthoDB" id="997066at2"/>
<accession>A0A1M5FRC8</accession>
<dbReference type="Proteomes" id="UP000184480">
    <property type="component" value="Unassembled WGS sequence"/>
</dbReference>
<organism evidence="2 3">
    <name type="scientific">Dysgonomonas macrotermitis</name>
    <dbReference type="NCBI Taxonomy" id="1346286"/>
    <lineage>
        <taxon>Bacteria</taxon>
        <taxon>Pseudomonadati</taxon>
        <taxon>Bacteroidota</taxon>
        <taxon>Bacteroidia</taxon>
        <taxon>Bacteroidales</taxon>
        <taxon>Dysgonomonadaceae</taxon>
        <taxon>Dysgonomonas</taxon>
    </lineage>
</organism>
<dbReference type="InterPro" id="IPR027843">
    <property type="entry name" value="DUF4440"/>
</dbReference>
<dbReference type="SUPFAM" id="SSF54427">
    <property type="entry name" value="NTF2-like"/>
    <property type="match status" value="1"/>
</dbReference>
<dbReference type="STRING" id="1346286.SAMN05444362_11286"/>
<name>A0A1M5FRC8_9BACT</name>
<dbReference type="AlphaFoldDB" id="A0A1M5FRC8"/>
<evidence type="ECO:0000313" key="3">
    <source>
        <dbReference type="Proteomes" id="UP000184480"/>
    </source>
</evidence>
<dbReference type="Pfam" id="PF14534">
    <property type="entry name" value="DUF4440"/>
    <property type="match status" value="1"/>
</dbReference>
<evidence type="ECO:0000313" key="2">
    <source>
        <dbReference type="EMBL" id="SHF94046.1"/>
    </source>
</evidence>
<dbReference type="InterPro" id="IPR032710">
    <property type="entry name" value="NTF2-like_dom_sf"/>
</dbReference>
<dbReference type="Gene3D" id="3.10.450.50">
    <property type="match status" value="1"/>
</dbReference>
<keyword evidence="3" id="KW-1185">Reference proteome</keyword>
<evidence type="ECO:0000259" key="1">
    <source>
        <dbReference type="Pfam" id="PF14534"/>
    </source>
</evidence>
<dbReference type="RefSeq" id="WP_062180775.1">
    <property type="nucleotide sequence ID" value="NZ_BBXL01000011.1"/>
</dbReference>
<proteinExistence type="predicted"/>
<protein>
    <recommendedName>
        <fullName evidence="1">DUF4440 domain-containing protein</fullName>
    </recommendedName>
</protein>
<dbReference type="EMBL" id="FQUC01000012">
    <property type="protein sequence ID" value="SHF94046.1"/>
    <property type="molecule type" value="Genomic_DNA"/>
</dbReference>
<gene>
    <name evidence="2" type="ORF">SAMN05444362_11286</name>
</gene>
<reference evidence="3" key="1">
    <citation type="submission" date="2016-11" db="EMBL/GenBank/DDBJ databases">
        <authorList>
            <person name="Varghese N."/>
            <person name="Submissions S."/>
        </authorList>
    </citation>
    <scope>NUCLEOTIDE SEQUENCE [LARGE SCALE GENOMIC DNA]</scope>
    <source>
        <strain evidence="3">DSM 27370</strain>
    </source>
</reference>